<organism evidence="1 3">
    <name type="scientific">Rhizophagus clarus</name>
    <dbReference type="NCBI Taxonomy" id="94130"/>
    <lineage>
        <taxon>Eukaryota</taxon>
        <taxon>Fungi</taxon>
        <taxon>Fungi incertae sedis</taxon>
        <taxon>Mucoromycota</taxon>
        <taxon>Glomeromycotina</taxon>
        <taxon>Glomeromycetes</taxon>
        <taxon>Glomerales</taxon>
        <taxon>Glomeraceae</taxon>
        <taxon>Rhizophagus</taxon>
    </lineage>
</organism>
<keyword evidence="3" id="KW-1185">Reference proteome</keyword>
<dbReference type="AlphaFoldDB" id="A0A2Z6QJ64"/>
<dbReference type="Proteomes" id="UP000247702">
    <property type="component" value="Unassembled WGS sequence"/>
</dbReference>
<evidence type="ECO:0000313" key="1">
    <source>
        <dbReference type="EMBL" id="GBB90140.1"/>
    </source>
</evidence>
<dbReference type="EMBL" id="BEXD01000780">
    <property type="protein sequence ID" value="GBB90140.1"/>
    <property type="molecule type" value="Genomic_DNA"/>
</dbReference>
<comment type="caution">
    <text evidence="1">The sequence shown here is derived from an EMBL/GenBank/DDBJ whole genome shotgun (WGS) entry which is preliminary data.</text>
</comment>
<dbReference type="Proteomes" id="UP000615446">
    <property type="component" value="Unassembled WGS sequence"/>
</dbReference>
<reference evidence="1 3" key="1">
    <citation type="submission" date="2017-11" db="EMBL/GenBank/DDBJ databases">
        <title>The genome of Rhizophagus clarus HR1 reveals common genetic basis of auxotrophy among arbuscular mycorrhizal fungi.</title>
        <authorList>
            <person name="Kobayashi Y."/>
        </authorList>
    </citation>
    <scope>NUCLEOTIDE SEQUENCE [LARGE SCALE GENOMIC DNA]</scope>
    <source>
        <strain evidence="1 3">HR1</strain>
    </source>
</reference>
<proteinExistence type="predicted"/>
<dbReference type="InterPro" id="IPR032675">
    <property type="entry name" value="LRR_dom_sf"/>
</dbReference>
<accession>A0A2Z6QJ64</accession>
<gene>
    <name evidence="2" type="ORF">RCL2_001343200</name>
    <name evidence="1" type="ORF">RclHR1_01700003</name>
</gene>
<evidence type="ECO:0000313" key="3">
    <source>
        <dbReference type="Proteomes" id="UP000247702"/>
    </source>
</evidence>
<protein>
    <recommendedName>
        <fullName evidence="4">F-box domain-containing protein</fullName>
    </recommendedName>
</protein>
<evidence type="ECO:0008006" key="4">
    <source>
        <dbReference type="Google" id="ProtNLM"/>
    </source>
</evidence>
<reference evidence="2" key="2">
    <citation type="submission" date="2019-10" db="EMBL/GenBank/DDBJ databases">
        <title>Conservation and host-specific expression of non-tandemly repeated heterogenous ribosome RNA gene in arbuscular mycorrhizal fungi.</title>
        <authorList>
            <person name="Maeda T."/>
            <person name="Kobayashi Y."/>
            <person name="Nakagawa T."/>
            <person name="Ezawa T."/>
            <person name="Yamaguchi K."/>
            <person name="Bino T."/>
            <person name="Nishimoto Y."/>
            <person name="Shigenobu S."/>
            <person name="Kawaguchi M."/>
        </authorList>
    </citation>
    <scope>NUCLEOTIDE SEQUENCE</scope>
    <source>
        <strain evidence="2">HR1</strain>
    </source>
</reference>
<dbReference type="Gene3D" id="3.80.10.10">
    <property type="entry name" value="Ribonuclease Inhibitor"/>
    <property type="match status" value="1"/>
</dbReference>
<name>A0A2Z6QJ64_9GLOM</name>
<sequence>MSKLNEDILFIIFEELQHSSKFLFSCLMVNRLWCETAIPVLWRRPWHYAINYHNKSSLYSIITSCLSNDIKDYLTKKGIKISGQSLAFDYLSFCMSIDISIIDDIISIESSSEYDRFILQEEVYNFLIMKCPEIKYLNIRGSYELVFLPETKVRLESLCELTCDTSIDPKYFYRISHICQQIQRIIIINNNLRANYGAIKLIEFQKNLKYFKWEDDFNDDYFMELENPYAEIFHMLKRHANTLNHFEVSLQTDYDYFGNYIFVQYSILGLHNLKILKISSTFSSCDDFDEQLKTIAYRDLEVLDMEKIDIYQVTCIIKNSLCLRELRISIYNWDYDDFFENSLNFIRAICENCSLIEHLSIPVFPLLENHIIEFEKLLKKCQELRLLHFAETYYEEGKELDFGEYLSNVLIREASINLREVVIPYDIRFSLKTLETFFEKWKGRPAISILIDEPYFYQTDLYMKLINKYKGEGVIKYTNVSVDNSVRLFFK</sequence>
<dbReference type="OrthoDB" id="2376001at2759"/>
<dbReference type="SUPFAM" id="SSF52047">
    <property type="entry name" value="RNI-like"/>
    <property type="match status" value="1"/>
</dbReference>
<evidence type="ECO:0000313" key="2">
    <source>
        <dbReference type="EMBL" id="GES86376.1"/>
    </source>
</evidence>
<dbReference type="EMBL" id="BLAL01000160">
    <property type="protein sequence ID" value="GES86376.1"/>
    <property type="molecule type" value="Genomic_DNA"/>
</dbReference>